<evidence type="ECO:0000256" key="1">
    <source>
        <dbReference type="SAM" id="SignalP"/>
    </source>
</evidence>
<feature type="chain" id="PRO_5045821844" evidence="1">
    <location>
        <begin position="17"/>
        <end position="325"/>
    </location>
</feature>
<accession>A0ABM0MU52</accession>
<feature type="signal peptide" evidence="1">
    <location>
        <begin position="1"/>
        <end position="16"/>
    </location>
</feature>
<reference evidence="3" key="1">
    <citation type="submission" date="2025-08" db="UniProtKB">
        <authorList>
            <consortium name="RefSeq"/>
        </authorList>
    </citation>
    <scope>IDENTIFICATION</scope>
    <source>
        <tissue evidence="3">Testes</tissue>
    </source>
</reference>
<sequence length="325" mass="36653">MKPFVLLVLSLVVVSAQTCSQSKKLTALDLNYKSHEDHVLFGKLTACPREGEELSESLHFKIIDSGDARIDLDSQTGLFMFNPTEHYSGIEVFYYTVQDEKETSEPSKVIISMRSQADPPLLEVKPLLGYDDEILPVKIDADIFDKDGSESLLISFCDCGEELRCDEIMGRCTCDLRLPTDWQFLNNNVPLTTSDLHRIEPELLKNLKLSPGKNPEPSVCIDVHAVSYERQQPYLQQAKTTKQLHITVLPRNDPPIISFDDNSESVTLETSQGRPIRFKGLRITDSDSIGTYRVRATIDDGGRLFVEQQHPDVVFVPKVTIYSKC</sequence>
<evidence type="ECO:0000313" key="2">
    <source>
        <dbReference type="Proteomes" id="UP000694865"/>
    </source>
</evidence>
<dbReference type="Proteomes" id="UP000694865">
    <property type="component" value="Unplaced"/>
</dbReference>
<organism evidence="2 3">
    <name type="scientific">Saccoglossus kowalevskii</name>
    <name type="common">Acorn worm</name>
    <dbReference type="NCBI Taxonomy" id="10224"/>
    <lineage>
        <taxon>Eukaryota</taxon>
        <taxon>Metazoa</taxon>
        <taxon>Hemichordata</taxon>
        <taxon>Enteropneusta</taxon>
        <taxon>Harrimaniidae</taxon>
        <taxon>Saccoglossus</taxon>
    </lineage>
</organism>
<proteinExistence type="predicted"/>
<keyword evidence="1" id="KW-0732">Signal</keyword>
<evidence type="ECO:0000313" key="3">
    <source>
        <dbReference type="RefSeq" id="XP_006823543.1"/>
    </source>
</evidence>
<keyword evidence="2" id="KW-1185">Reference proteome</keyword>
<name>A0ABM0MU52_SACKO</name>
<gene>
    <name evidence="3" type="primary">LOC102809466</name>
</gene>
<dbReference type="RefSeq" id="XP_006823543.1">
    <property type="nucleotide sequence ID" value="XM_006823480.1"/>
</dbReference>
<protein>
    <submittedName>
        <fullName evidence="3">Uncharacterized protein LOC102809466</fullName>
    </submittedName>
</protein>
<dbReference type="GeneID" id="102809466"/>